<dbReference type="InterPro" id="IPR005849">
    <property type="entry name" value="GalP_Utransf_N"/>
</dbReference>
<name>A0A9W4HKE3_PENNA</name>
<feature type="binding site" evidence="16">
    <location>
        <position position="51"/>
    </location>
    <ligand>
        <name>Zn(2+)</name>
        <dbReference type="ChEBI" id="CHEBI:29105"/>
    </ligand>
</feature>
<dbReference type="EC" id="2.7.7.12" evidence="5 18"/>
<evidence type="ECO:0000256" key="5">
    <source>
        <dbReference type="ARBA" id="ARBA00012384"/>
    </source>
</evidence>
<keyword evidence="13 18" id="KW-0119">Carbohydrate metabolism</keyword>
<reference evidence="22" key="1">
    <citation type="submission" date="2021-07" db="EMBL/GenBank/DDBJ databases">
        <authorList>
            <person name="Branca A.L. A."/>
        </authorList>
    </citation>
    <scope>NUCLEOTIDE SEQUENCE</scope>
</reference>
<proteinExistence type="inferred from homology"/>
<feature type="binding site" description="in other chain" evidence="15">
    <location>
        <position position="219"/>
    </location>
    <ligand>
        <name>UDP-alpha-D-glucose</name>
        <dbReference type="ChEBI" id="CHEBI:58885"/>
        <note>ligand shared between dimeric partners</note>
    </ligand>
</feature>
<feature type="binding site" evidence="16">
    <location>
        <position position="215"/>
    </location>
    <ligand>
        <name>Zn(2+)</name>
        <dbReference type="ChEBI" id="CHEBI:29105"/>
    </ligand>
</feature>
<gene>
    <name evidence="22" type="ORF">PNAL_LOCUS3056</name>
</gene>
<evidence type="ECO:0000313" key="22">
    <source>
        <dbReference type="EMBL" id="CAG8042611.1"/>
    </source>
</evidence>
<dbReference type="PANTHER" id="PTHR11943">
    <property type="entry name" value="GALACTOSE-1-PHOSPHATE URIDYLYLTRANSFERASE"/>
    <property type="match status" value="1"/>
</dbReference>
<evidence type="ECO:0000256" key="3">
    <source>
        <dbReference type="ARBA" id="ARBA00010951"/>
    </source>
</evidence>
<keyword evidence="9 16" id="KW-0479">Metal-binding</keyword>
<dbReference type="Gene3D" id="3.30.428.10">
    <property type="entry name" value="HIT-like"/>
    <property type="match status" value="2"/>
</dbReference>
<evidence type="ECO:0000256" key="13">
    <source>
        <dbReference type="ARBA" id="ARBA00023277"/>
    </source>
</evidence>
<evidence type="ECO:0000256" key="11">
    <source>
        <dbReference type="ARBA" id="ARBA00023004"/>
    </source>
</evidence>
<dbReference type="Pfam" id="PF01087">
    <property type="entry name" value="GalP_UDP_transf"/>
    <property type="match status" value="1"/>
</dbReference>
<accession>A0A9W4HKE3</accession>
<dbReference type="CDD" id="cd00608">
    <property type="entry name" value="GalT"/>
    <property type="match status" value="1"/>
</dbReference>
<keyword evidence="10 16" id="KW-0862">Zinc</keyword>
<feature type="binding site" description="in other chain" evidence="15">
    <location>
        <position position="377"/>
    </location>
    <ligand>
        <name>UDP-alpha-D-glucose</name>
        <dbReference type="ChEBI" id="CHEBI:58885"/>
        <note>ligand shared between dimeric partners</note>
    </ligand>
</feature>
<evidence type="ECO:0000256" key="2">
    <source>
        <dbReference type="ARBA" id="ARBA00004947"/>
    </source>
</evidence>
<feature type="binding site" evidence="16">
    <location>
        <position position="138"/>
    </location>
    <ligand>
        <name>Zn(2+)</name>
        <dbReference type="ChEBI" id="CHEBI:29105"/>
    </ligand>
</feature>
<evidence type="ECO:0000256" key="19">
    <source>
        <dbReference type="SAM" id="MobiDB-lite"/>
    </source>
</evidence>
<feature type="binding site" evidence="15">
    <location>
        <begin position="27"/>
        <end position="30"/>
    </location>
    <ligand>
        <name>UDP-alpha-D-glucose</name>
        <dbReference type="ChEBI" id="CHEBI:58885"/>
        <note>ligand shared between dimeric partners</note>
    </ligand>
</feature>
<dbReference type="GO" id="GO:0005737">
    <property type="term" value="C:cytoplasm"/>
    <property type="evidence" value="ECO:0007669"/>
    <property type="project" value="TreeGrafter"/>
</dbReference>
<dbReference type="InterPro" id="IPR036265">
    <property type="entry name" value="HIT-like_sf"/>
</dbReference>
<feature type="binding site" evidence="16">
    <location>
        <position position="54"/>
    </location>
    <ligand>
        <name>Zn(2+)</name>
        <dbReference type="ChEBI" id="CHEBI:29105"/>
    </ligand>
</feature>
<comment type="subunit">
    <text evidence="4">Homodimer.</text>
</comment>
<feature type="compositionally biased region" description="Polar residues" evidence="19">
    <location>
        <begin position="90"/>
        <end position="106"/>
    </location>
</feature>
<dbReference type="OrthoDB" id="418412at2759"/>
<evidence type="ECO:0000256" key="12">
    <source>
        <dbReference type="ARBA" id="ARBA00023144"/>
    </source>
</evidence>
<feature type="domain" description="Galactose-1-phosphate uridyl transferase C-terminal" evidence="21">
    <location>
        <begin position="234"/>
        <end position="392"/>
    </location>
</feature>
<dbReference type="PIRSF" id="PIRSF000808">
    <property type="entry name" value="GalT"/>
    <property type="match status" value="1"/>
</dbReference>
<dbReference type="InterPro" id="IPR019779">
    <property type="entry name" value="GalP_UDPtransf1_His-AS"/>
</dbReference>
<feature type="binding site" description="in other chain" evidence="15">
    <location>
        <begin position="76"/>
        <end position="77"/>
    </location>
    <ligand>
        <name>UDP-alpha-D-glucose</name>
        <dbReference type="ChEBI" id="CHEBI:58885"/>
        <note>ligand shared between dimeric partners</note>
    </ligand>
</feature>
<comment type="cofactor">
    <cofactor evidence="17">
        <name>Fe cation</name>
        <dbReference type="ChEBI" id="CHEBI:24875"/>
    </cofactor>
    <text evidence="17">Binds 1 Fe cation per subunit.</text>
</comment>
<dbReference type="SUPFAM" id="SSF54197">
    <property type="entry name" value="HIT-like"/>
    <property type="match status" value="2"/>
</dbReference>
<dbReference type="FunFam" id="3.30.428.10:FF:000009">
    <property type="entry name" value="Galactose-1-phosphate uridylyltransferase"/>
    <property type="match status" value="1"/>
</dbReference>
<dbReference type="Pfam" id="PF02744">
    <property type="entry name" value="GalP_UDP_tr_C"/>
    <property type="match status" value="1"/>
</dbReference>
<feature type="binding site" evidence="17">
    <location>
        <position position="352"/>
    </location>
    <ligand>
        <name>Fe cation</name>
        <dbReference type="ChEBI" id="CHEBI:24875"/>
    </ligand>
</feature>
<dbReference type="PANTHER" id="PTHR11943:SF1">
    <property type="entry name" value="GALACTOSE-1-PHOSPHATE URIDYLYLTRANSFERASE"/>
    <property type="match status" value="1"/>
</dbReference>
<feature type="binding site" evidence="17">
    <location>
        <position position="233"/>
    </location>
    <ligand>
        <name>Fe cation</name>
        <dbReference type="ChEBI" id="CHEBI:24875"/>
    </ligand>
</feature>
<evidence type="ECO:0000256" key="16">
    <source>
        <dbReference type="PIRSR" id="PIRSR000808-3"/>
    </source>
</evidence>
<evidence type="ECO:0000256" key="8">
    <source>
        <dbReference type="ARBA" id="ARBA00022695"/>
    </source>
</evidence>
<sequence>MENVLDDISHRRYNPLRGSSILVSPHRTKRPWQGAQESASKTTLPNYDPKCYLCPGNERAQGDTNPNYESTFVFVNDYSAVKEEQAAYEPSNQDGTSKPPSASTPHTLSLKLTELESRFLKAEPVTGKCYVLTFSAAHNLTLADLAPQEIVPVIDAWTEIYTAHLSPTSPLAKAASPTTLQPTSTLTSATKPKEQYRYMQIFENKGAAMGCSNPHPHGQVWTTSSMPEEPAAEMDQLTKYRRQHGGSHLLEDYAALENRKQERVVFENDAFLVVCPWWATWPFETIIVSRTHKRALVDLSETDKMLLAEAIAEITRRYDNLFETHFPYSMGIHQAPLDGTEEEIEASYLHLHFYPPLLRSATVRKFLVGYELMAEPQRDITPEQAAAKLRACGGELYRKKIDS</sequence>
<feature type="binding site" evidence="17">
    <location>
        <position position="350"/>
    </location>
    <ligand>
        <name>Fe cation</name>
        <dbReference type="ChEBI" id="CHEBI:24875"/>
    </ligand>
</feature>
<evidence type="ECO:0000256" key="4">
    <source>
        <dbReference type="ARBA" id="ARBA00011738"/>
    </source>
</evidence>
<evidence type="ECO:0000256" key="7">
    <source>
        <dbReference type="ARBA" id="ARBA00022679"/>
    </source>
</evidence>
<comment type="cofactor">
    <cofactor evidence="16">
        <name>Zn(2+)</name>
        <dbReference type="ChEBI" id="CHEBI:29105"/>
    </cofactor>
    <text evidence="16">Binds 1 zinc ion per subunit.</text>
</comment>
<comment type="pathway">
    <text evidence="2 18">Carbohydrate metabolism; galactose metabolism.</text>
</comment>
<feature type="active site" description="Tele-UMP-histidine intermediate" evidence="14">
    <location>
        <position position="217"/>
    </location>
</feature>
<dbReference type="EMBL" id="CAJVNV010000102">
    <property type="protein sequence ID" value="CAG8042611.1"/>
    <property type="molecule type" value="Genomic_DNA"/>
</dbReference>
<dbReference type="PROSITE" id="PS00117">
    <property type="entry name" value="GAL_P_UDP_TRANSF_I"/>
    <property type="match status" value="1"/>
</dbReference>
<comment type="caution">
    <text evidence="22">The sequence shown here is derived from an EMBL/GenBank/DDBJ whole genome shotgun (WGS) entry which is preliminary data.</text>
</comment>
<evidence type="ECO:0000256" key="9">
    <source>
        <dbReference type="ARBA" id="ARBA00022723"/>
    </source>
</evidence>
<evidence type="ECO:0000259" key="20">
    <source>
        <dbReference type="Pfam" id="PF01087"/>
    </source>
</evidence>
<feature type="region of interest" description="Disordered" evidence="19">
    <location>
        <begin position="84"/>
        <end position="106"/>
    </location>
</feature>
<comment type="similarity">
    <text evidence="3 18">Belongs to the galactose-1-phosphate uridylyltransferase type 1 family.</text>
</comment>
<dbReference type="InterPro" id="IPR005850">
    <property type="entry name" value="GalP_Utransf_C"/>
</dbReference>
<keyword evidence="7 18" id="KW-0808">Transferase</keyword>
<feature type="binding site" evidence="15">
    <location>
        <begin position="370"/>
        <end position="371"/>
    </location>
    <ligand>
        <name>UDP-alpha-D-glucose</name>
        <dbReference type="ChEBI" id="CHEBI:58885"/>
        <note>ligand shared between dimeric partners</note>
    </ligand>
</feature>
<evidence type="ECO:0000256" key="15">
    <source>
        <dbReference type="PIRSR" id="PIRSR000808-2"/>
    </source>
</evidence>
<keyword evidence="8 18" id="KW-0548">Nucleotidyltransferase</keyword>
<evidence type="ECO:0000259" key="21">
    <source>
        <dbReference type="Pfam" id="PF02744"/>
    </source>
</evidence>
<feature type="binding site" evidence="15">
    <location>
        <begin position="365"/>
        <end position="366"/>
    </location>
    <ligand>
        <name>UDP-alpha-D-glucose</name>
        <dbReference type="ChEBI" id="CHEBI:58885"/>
        <note>ligand shared between dimeric partners</note>
    </ligand>
</feature>
<keyword evidence="12 18" id="KW-0299">Galactose metabolism</keyword>
<dbReference type="FunFam" id="3.30.428.10:FF:000001">
    <property type="entry name" value="Galactose-1-phosphate uridylyltransferase"/>
    <property type="match status" value="1"/>
</dbReference>
<evidence type="ECO:0000256" key="6">
    <source>
        <dbReference type="ARBA" id="ARBA00016340"/>
    </source>
</evidence>
<evidence type="ECO:0000256" key="1">
    <source>
        <dbReference type="ARBA" id="ARBA00001107"/>
    </source>
</evidence>
<dbReference type="InterPro" id="IPR001937">
    <property type="entry name" value="GalP_UDPtransf1"/>
</dbReference>
<feature type="domain" description="Galactose-1-phosphate uridyl transferase N-terminal" evidence="20">
    <location>
        <begin position="6"/>
        <end position="227"/>
    </location>
</feature>
<organism evidence="22 23">
    <name type="scientific">Penicillium nalgiovense</name>
    <dbReference type="NCBI Taxonomy" id="60175"/>
    <lineage>
        <taxon>Eukaryota</taxon>
        <taxon>Fungi</taxon>
        <taxon>Dikarya</taxon>
        <taxon>Ascomycota</taxon>
        <taxon>Pezizomycotina</taxon>
        <taxon>Eurotiomycetes</taxon>
        <taxon>Eurotiomycetidae</taxon>
        <taxon>Eurotiales</taxon>
        <taxon>Aspergillaceae</taxon>
        <taxon>Penicillium</taxon>
    </lineage>
</organism>
<evidence type="ECO:0000256" key="17">
    <source>
        <dbReference type="PIRSR" id="PIRSR000808-4"/>
    </source>
</evidence>
<evidence type="ECO:0000256" key="18">
    <source>
        <dbReference type="RuleBase" id="RU000506"/>
    </source>
</evidence>
<evidence type="ECO:0000313" key="23">
    <source>
        <dbReference type="Proteomes" id="UP001153461"/>
    </source>
</evidence>
<comment type="catalytic activity">
    <reaction evidence="1 18">
        <text>alpha-D-galactose 1-phosphate + UDP-alpha-D-glucose = alpha-D-glucose 1-phosphate + UDP-alpha-D-galactose</text>
        <dbReference type="Rhea" id="RHEA:13989"/>
        <dbReference type="ChEBI" id="CHEBI:58336"/>
        <dbReference type="ChEBI" id="CHEBI:58601"/>
        <dbReference type="ChEBI" id="CHEBI:58885"/>
        <dbReference type="ChEBI" id="CHEBI:66914"/>
        <dbReference type="EC" id="2.7.7.12"/>
    </reaction>
</comment>
<dbReference type="GO" id="GO:0008108">
    <property type="term" value="F:UDP-glucose:hexose-1-phosphate uridylyltransferase activity"/>
    <property type="evidence" value="ECO:0007669"/>
    <property type="project" value="UniProtKB-EC"/>
</dbReference>
<evidence type="ECO:0000256" key="14">
    <source>
        <dbReference type="PIRSR" id="PIRSR000808-1"/>
    </source>
</evidence>
<feature type="binding site" evidence="17">
    <location>
        <position position="333"/>
    </location>
    <ligand>
        <name>Fe cation</name>
        <dbReference type="ChEBI" id="CHEBI:24875"/>
    </ligand>
</feature>
<dbReference type="AlphaFoldDB" id="A0A9W4HKE3"/>
<protein>
    <recommendedName>
        <fullName evidence="6 18">Galactose-1-phosphate uridylyltransferase</fullName>
        <ecNumber evidence="5 18">2.7.7.12</ecNumber>
    </recommendedName>
</protein>
<feature type="binding site" description="in other chain" evidence="15">
    <location>
        <begin position="210"/>
        <end position="212"/>
    </location>
    <ligand>
        <name>UDP-alpha-D-glucose</name>
        <dbReference type="ChEBI" id="CHEBI:58885"/>
        <note>ligand shared between dimeric partners</note>
    </ligand>
</feature>
<dbReference type="GO" id="GO:0008270">
    <property type="term" value="F:zinc ion binding"/>
    <property type="evidence" value="ECO:0007669"/>
    <property type="project" value="InterPro"/>
</dbReference>
<dbReference type="NCBIfam" id="TIGR00209">
    <property type="entry name" value="galT_1"/>
    <property type="match status" value="1"/>
</dbReference>
<feature type="binding site" description="in other chain" evidence="15">
    <location>
        <position position="204"/>
    </location>
    <ligand>
        <name>UDP-alpha-D-glucose</name>
        <dbReference type="ChEBI" id="CHEBI:58885"/>
        <note>ligand shared between dimeric partners</note>
    </ligand>
</feature>
<dbReference type="GO" id="GO:0033499">
    <property type="term" value="P:galactose catabolic process via UDP-galactose, Leloir pathway"/>
    <property type="evidence" value="ECO:0007669"/>
    <property type="project" value="TreeGrafter"/>
</dbReference>
<keyword evidence="11 17" id="KW-0408">Iron</keyword>
<evidence type="ECO:0000256" key="10">
    <source>
        <dbReference type="ARBA" id="ARBA00022833"/>
    </source>
</evidence>
<feature type="binding site" description="in other chain" evidence="15">
    <location>
        <position position="60"/>
    </location>
    <ligand>
        <name>UDP-alpha-D-glucose</name>
        <dbReference type="ChEBI" id="CHEBI:58885"/>
        <note>ligand shared between dimeric partners</note>
    </ligand>
</feature>
<dbReference type="Proteomes" id="UP001153461">
    <property type="component" value="Unassembled WGS sequence"/>
</dbReference>